<protein>
    <recommendedName>
        <fullName evidence="2">Depolymerase 2 capsule K5-specific C-terminal domain-containing protein</fullName>
    </recommendedName>
</protein>
<organism evidence="3 4">
    <name type="scientific">Methylobacterium variabile</name>
    <dbReference type="NCBI Taxonomy" id="298794"/>
    <lineage>
        <taxon>Bacteria</taxon>
        <taxon>Pseudomonadati</taxon>
        <taxon>Pseudomonadota</taxon>
        <taxon>Alphaproteobacteria</taxon>
        <taxon>Hyphomicrobiales</taxon>
        <taxon>Methylobacteriaceae</taxon>
        <taxon>Methylobacterium</taxon>
    </lineage>
</organism>
<dbReference type="InterPro" id="IPR011050">
    <property type="entry name" value="Pectin_lyase_fold/virulence"/>
</dbReference>
<name>A0A0J6SP78_9HYPH</name>
<feature type="chain" id="PRO_5005281285" description="Depolymerase 2 capsule K5-specific C-terminal domain-containing protein" evidence="1">
    <location>
        <begin position="21"/>
        <end position="587"/>
    </location>
</feature>
<proteinExistence type="predicted"/>
<dbReference type="InterPro" id="IPR057996">
    <property type="entry name" value="K52_C"/>
</dbReference>
<evidence type="ECO:0000313" key="3">
    <source>
        <dbReference type="EMBL" id="KMO35447.1"/>
    </source>
</evidence>
<dbReference type="Gene3D" id="2.160.20.10">
    <property type="entry name" value="Single-stranded right-handed beta-helix, Pectin lyase-like"/>
    <property type="match status" value="1"/>
</dbReference>
<dbReference type="Proteomes" id="UP000035955">
    <property type="component" value="Unassembled WGS sequence"/>
</dbReference>
<evidence type="ECO:0000259" key="2">
    <source>
        <dbReference type="Pfam" id="PF25692"/>
    </source>
</evidence>
<reference evidence="3 4" key="1">
    <citation type="submission" date="2015-03" db="EMBL/GenBank/DDBJ databases">
        <title>Genome sequencing of Methylobacterium variabile DSM 16961.</title>
        <authorList>
            <person name="Chaudhry V."/>
            <person name="Patil P.B."/>
        </authorList>
    </citation>
    <scope>NUCLEOTIDE SEQUENCE [LARGE SCALE GENOMIC DNA]</scope>
    <source>
        <strain evidence="3 4">DSM 16961</strain>
    </source>
</reference>
<keyword evidence="1" id="KW-0732">Signal</keyword>
<dbReference type="OrthoDB" id="7987787at2"/>
<keyword evidence="4" id="KW-1185">Reference proteome</keyword>
<dbReference type="EMBL" id="LABY01000118">
    <property type="protein sequence ID" value="KMO35447.1"/>
    <property type="molecule type" value="Genomic_DNA"/>
</dbReference>
<dbReference type="PROSITE" id="PS51257">
    <property type="entry name" value="PROKAR_LIPOPROTEIN"/>
    <property type="match status" value="1"/>
</dbReference>
<evidence type="ECO:0000313" key="4">
    <source>
        <dbReference type="Proteomes" id="UP000035955"/>
    </source>
</evidence>
<sequence>MLRLLLLGTCALVSASCAMAEDLPLAINVGAQPNDNTGDPMRIAFIKTMRAVNALHGARGQPNGIATLDSTQRLPTSQLPVGLPGVTVTPSGGDALRPLSSLFADRANVASFQGQDLATKFTKACNSLPSSGGTIYIPGGQYTSDHMLVCDGRRVSVEGDGPGITVITFTSAAAGRAGMSFSSGDQSRQVNVRDLSLLTSVDQVNGNKAIQVIHPSAVNLSVFMGPRISRLEVAGTGNNSAYWGTGISLRNVSSYRVDDISIRGKDIGGATSFPSAAMDAAVELIGDPGRQCSDGMVTGLSVVFARYVGKATGDCEGNHWDRIVALAVDTGLYYPAHNAWPGVWLTNSHINSFRYGVNFEGVVQAQIKGNLLYKWTGSAQDWVGVNLNWHGSLGSSNNIIADNQFIGYAPAGSGQGYAAGGKATAIAVPGGDGNLISRNYSVFNDWVFDFANLGSTNIVSDNVQANTVSGWFRQIGLNTISSNNNPPLAGTDPAFVSFSPGSTTANVGAWFQRIFYTNNPTSPATMTDFTNAEVGRQITIIAQDNNTTIAHNARIKLKGATNMAMVSGASLTLLNIGPFWQEVGRSQ</sequence>
<comment type="caution">
    <text evidence="3">The sequence shown here is derived from an EMBL/GenBank/DDBJ whole genome shotgun (WGS) entry which is preliminary data.</text>
</comment>
<dbReference type="InterPro" id="IPR012334">
    <property type="entry name" value="Pectin_lyas_fold"/>
</dbReference>
<dbReference type="PATRIC" id="fig|298794.3.peg.567"/>
<dbReference type="RefSeq" id="WP_048445451.1">
    <property type="nucleotide sequence ID" value="NZ_LABY01000118.1"/>
</dbReference>
<evidence type="ECO:0000256" key="1">
    <source>
        <dbReference type="SAM" id="SignalP"/>
    </source>
</evidence>
<dbReference type="Pfam" id="PF25692">
    <property type="entry name" value="Phage_depo_C"/>
    <property type="match status" value="1"/>
</dbReference>
<accession>A0A0J6SP78</accession>
<dbReference type="AlphaFoldDB" id="A0A0J6SP78"/>
<feature type="signal peptide" evidence="1">
    <location>
        <begin position="1"/>
        <end position="20"/>
    </location>
</feature>
<dbReference type="SUPFAM" id="SSF51126">
    <property type="entry name" value="Pectin lyase-like"/>
    <property type="match status" value="1"/>
</dbReference>
<gene>
    <name evidence="3" type="ORF">VQ02_17340</name>
</gene>
<feature type="domain" description="Depolymerase 2 capsule K5-specific C-terminal" evidence="2">
    <location>
        <begin position="516"/>
        <end position="581"/>
    </location>
</feature>